<dbReference type="AlphaFoldDB" id="A0ABD3HYV8"/>
<organism evidence="1 2">
    <name type="scientific">Riccia sorocarpa</name>
    <dbReference type="NCBI Taxonomy" id="122646"/>
    <lineage>
        <taxon>Eukaryota</taxon>
        <taxon>Viridiplantae</taxon>
        <taxon>Streptophyta</taxon>
        <taxon>Embryophyta</taxon>
        <taxon>Marchantiophyta</taxon>
        <taxon>Marchantiopsida</taxon>
        <taxon>Marchantiidae</taxon>
        <taxon>Marchantiales</taxon>
        <taxon>Ricciaceae</taxon>
        <taxon>Riccia</taxon>
    </lineage>
</organism>
<dbReference type="EMBL" id="JBJQOH010000002">
    <property type="protein sequence ID" value="KAL3695979.1"/>
    <property type="molecule type" value="Genomic_DNA"/>
</dbReference>
<reference evidence="1 2" key="1">
    <citation type="submission" date="2024-09" db="EMBL/GenBank/DDBJ databases">
        <title>Chromosome-scale assembly of Riccia sorocarpa.</title>
        <authorList>
            <person name="Paukszto L."/>
        </authorList>
    </citation>
    <scope>NUCLEOTIDE SEQUENCE [LARGE SCALE GENOMIC DNA]</scope>
    <source>
        <strain evidence="1">LP-2024</strain>
        <tissue evidence="1">Aerial parts of the thallus</tissue>
    </source>
</reference>
<dbReference type="Proteomes" id="UP001633002">
    <property type="component" value="Unassembled WGS sequence"/>
</dbReference>
<keyword evidence="2" id="KW-1185">Reference proteome</keyword>
<name>A0ABD3HYV8_9MARC</name>
<sequence>MDVPREWRVRLRNVPLDLDVIVIVAKDREGVMVEFDQRWNSQESSETISVGEVLALLSSVVERLSNEGTKTENIDNESNRSFVNQ</sequence>
<proteinExistence type="predicted"/>
<evidence type="ECO:0000313" key="2">
    <source>
        <dbReference type="Proteomes" id="UP001633002"/>
    </source>
</evidence>
<protein>
    <submittedName>
        <fullName evidence="1">Uncharacterized protein</fullName>
    </submittedName>
</protein>
<gene>
    <name evidence="1" type="ORF">R1sor_010055</name>
</gene>
<comment type="caution">
    <text evidence="1">The sequence shown here is derived from an EMBL/GenBank/DDBJ whole genome shotgun (WGS) entry which is preliminary data.</text>
</comment>
<accession>A0ABD3HYV8</accession>
<evidence type="ECO:0000313" key="1">
    <source>
        <dbReference type="EMBL" id="KAL3695979.1"/>
    </source>
</evidence>